<dbReference type="AlphaFoldDB" id="A0A834NZF0"/>
<keyword evidence="2" id="KW-1185">Reference proteome</keyword>
<reference evidence="1" key="1">
    <citation type="journal article" date="2020" name="G3 (Bethesda)">
        <title>High-Quality Assemblies for Three Invasive Social Wasps from the &lt;i&gt;Vespula&lt;/i&gt; Genus.</title>
        <authorList>
            <person name="Harrop T.W.R."/>
            <person name="Guhlin J."/>
            <person name="McLaughlin G.M."/>
            <person name="Permina E."/>
            <person name="Stockwell P."/>
            <person name="Gilligan J."/>
            <person name="Le Lec M.F."/>
            <person name="Gruber M.A.M."/>
            <person name="Quinn O."/>
            <person name="Lovegrove M."/>
            <person name="Duncan E.J."/>
            <person name="Remnant E.J."/>
            <person name="Van Eeckhoven J."/>
            <person name="Graham B."/>
            <person name="Knapp R.A."/>
            <person name="Langford K.W."/>
            <person name="Kronenberg Z."/>
            <person name="Press M.O."/>
            <person name="Eacker S.M."/>
            <person name="Wilson-Rankin E.E."/>
            <person name="Purcell J."/>
            <person name="Lester P.J."/>
            <person name="Dearden P.K."/>
        </authorList>
    </citation>
    <scope>NUCLEOTIDE SEQUENCE</scope>
    <source>
        <strain evidence="1">Volc-1</strain>
    </source>
</reference>
<comment type="caution">
    <text evidence="1">The sequence shown here is derived from an EMBL/GenBank/DDBJ whole genome shotgun (WGS) entry which is preliminary data.</text>
</comment>
<evidence type="ECO:0000313" key="1">
    <source>
        <dbReference type="EMBL" id="KAF7421925.1"/>
    </source>
</evidence>
<name>A0A834NZF0_VESPE</name>
<proteinExistence type="predicted"/>
<protein>
    <submittedName>
        <fullName evidence="1">Uncharacterized protein</fullName>
    </submittedName>
</protein>
<evidence type="ECO:0000313" key="2">
    <source>
        <dbReference type="Proteomes" id="UP000600918"/>
    </source>
</evidence>
<sequence length="91" mass="10481">MWLHLGLATSGRGITLGGCTSYDATRVFPSSVKILEKLHEFERNVLSRVSSKMRKTKRAKERVELVNSRLPGGFMSFPSHFRDYLRKWNPL</sequence>
<accession>A0A834NZF0</accession>
<organism evidence="1 2">
    <name type="scientific">Vespula pensylvanica</name>
    <name type="common">Western yellow jacket</name>
    <name type="synonym">Wasp</name>
    <dbReference type="NCBI Taxonomy" id="30213"/>
    <lineage>
        <taxon>Eukaryota</taxon>
        <taxon>Metazoa</taxon>
        <taxon>Ecdysozoa</taxon>
        <taxon>Arthropoda</taxon>
        <taxon>Hexapoda</taxon>
        <taxon>Insecta</taxon>
        <taxon>Pterygota</taxon>
        <taxon>Neoptera</taxon>
        <taxon>Endopterygota</taxon>
        <taxon>Hymenoptera</taxon>
        <taxon>Apocrita</taxon>
        <taxon>Aculeata</taxon>
        <taxon>Vespoidea</taxon>
        <taxon>Vespidae</taxon>
        <taxon>Vespinae</taxon>
        <taxon>Vespula</taxon>
    </lineage>
</organism>
<dbReference type="Proteomes" id="UP000600918">
    <property type="component" value="Unassembled WGS sequence"/>
</dbReference>
<gene>
    <name evidence="1" type="ORF">H0235_009761</name>
</gene>
<dbReference type="EMBL" id="JACSDY010000008">
    <property type="protein sequence ID" value="KAF7421925.1"/>
    <property type="molecule type" value="Genomic_DNA"/>
</dbReference>